<sequence>MNYEDSSALQYPLIKDYIDRMYGKSKIDFPSSYFYPMQLSASPNPDKIIKYQRKFINYLAISIVYALLPADLRKIFHYKFVKKYSSVSMAYRVQCSEYVIYTRINSVYDQILSILNYQITDNDLLDSRILLNVINLLDMRISILVRYNLTDATYYDKLCRLRSMYSRLYSGYVDLYNKPETDDRAKVIMLFDFNREISVSFLAENLNYCKTSIYNIFQRTKKKMKKISGKAN</sequence>
<organism evidence="2 3">
    <name type="scientific">Anaerovibrio lipolyticus</name>
    <dbReference type="NCBI Taxonomy" id="82374"/>
    <lineage>
        <taxon>Bacteria</taxon>
        <taxon>Bacillati</taxon>
        <taxon>Bacillota</taxon>
        <taxon>Negativicutes</taxon>
        <taxon>Selenomonadales</taxon>
        <taxon>Selenomonadaceae</taxon>
        <taxon>Anaerovibrio</taxon>
    </lineage>
</organism>
<evidence type="ECO:0000313" key="3">
    <source>
        <dbReference type="Proteomes" id="UP000030993"/>
    </source>
</evidence>
<evidence type="ECO:0000256" key="1">
    <source>
        <dbReference type="SAM" id="Phobius"/>
    </source>
</evidence>
<keyword evidence="3" id="KW-1185">Reference proteome</keyword>
<feature type="transmembrane region" description="Helical" evidence="1">
    <location>
        <begin position="55"/>
        <end position="72"/>
    </location>
</feature>
<keyword evidence="1" id="KW-0472">Membrane</keyword>
<reference evidence="2 3" key="1">
    <citation type="journal article" date="2013" name="PLoS ONE">
        <title>Identification and characterization of three novel lipases belonging to families II and V from Anaerovibrio lipolyticus 5ST.</title>
        <authorList>
            <person name="Prive F."/>
            <person name="Kaderbhai N.N."/>
            <person name="Girdwood S."/>
            <person name="Worgan H.J."/>
            <person name="Pinloche E."/>
            <person name="Scollan N.D."/>
            <person name="Huws S.A."/>
            <person name="Newbold C.J."/>
        </authorList>
    </citation>
    <scope>NUCLEOTIDE SEQUENCE [LARGE SCALE GENOMIC DNA]</scope>
    <source>
        <strain evidence="2 3">5S</strain>
    </source>
</reference>
<dbReference type="Proteomes" id="UP000030993">
    <property type="component" value="Unassembled WGS sequence"/>
</dbReference>
<dbReference type="EMBL" id="JSCE01000054">
    <property type="protein sequence ID" value="KHM52785.1"/>
    <property type="molecule type" value="Genomic_DNA"/>
</dbReference>
<proteinExistence type="predicted"/>
<keyword evidence="1" id="KW-0812">Transmembrane</keyword>
<accession>A0A0B2JWW3</accession>
<keyword evidence="1" id="KW-1133">Transmembrane helix</keyword>
<comment type="caution">
    <text evidence="2">The sequence shown here is derived from an EMBL/GenBank/DDBJ whole genome shotgun (WGS) entry which is preliminary data.</text>
</comment>
<evidence type="ECO:0000313" key="2">
    <source>
        <dbReference type="EMBL" id="KHM52785.1"/>
    </source>
</evidence>
<dbReference type="AlphaFoldDB" id="A0A0B2JWW3"/>
<name>A0A0B2JWW3_9FIRM</name>
<gene>
    <name evidence="2" type="ORF">NZ47_02820</name>
</gene>
<dbReference type="RefSeq" id="WP_039206189.1">
    <property type="nucleotide sequence ID" value="NZ_JSCE01000054.1"/>
</dbReference>
<protein>
    <submittedName>
        <fullName evidence="2">Uncharacterized protein</fullName>
    </submittedName>
</protein>
<dbReference type="STRING" id="82374.NZ47_02820"/>